<reference evidence="2" key="1">
    <citation type="journal article" date="2020" name="mSystems">
        <title>Genome- and Community-Level Interaction Insights into Carbon Utilization and Element Cycling Functions of Hydrothermarchaeota in Hydrothermal Sediment.</title>
        <authorList>
            <person name="Zhou Z."/>
            <person name="Liu Y."/>
            <person name="Xu W."/>
            <person name="Pan J."/>
            <person name="Luo Z.H."/>
            <person name="Li M."/>
        </authorList>
    </citation>
    <scope>NUCLEOTIDE SEQUENCE [LARGE SCALE GENOMIC DNA]</scope>
    <source>
        <strain evidence="2">SpSt-1125</strain>
    </source>
</reference>
<dbReference type="AlphaFoldDB" id="A0A7J3X8B9"/>
<name>A0A7J3X8B9_THEPE</name>
<proteinExistence type="predicted"/>
<dbReference type="NCBIfam" id="TIGR01439">
    <property type="entry name" value="lp_hng_hel_AbrB"/>
    <property type="match status" value="1"/>
</dbReference>
<dbReference type="Pfam" id="PF04014">
    <property type="entry name" value="MazE_antitoxin"/>
    <property type="match status" value="1"/>
</dbReference>
<comment type="caution">
    <text evidence="2">The sequence shown here is derived from an EMBL/GenBank/DDBJ whole genome shotgun (WGS) entry which is preliminary data.</text>
</comment>
<dbReference type="InterPro" id="IPR037914">
    <property type="entry name" value="SpoVT-AbrB_sf"/>
</dbReference>
<dbReference type="SMART" id="SM00966">
    <property type="entry name" value="SpoVT_AbrB"/>
    <property type="match status" value="1"/>
</dbReference>
<gene>
    <name evidence="2" type="ORF">ENM88_06825</name>
</gene>
<dbReference type="SUPFAM" id="SSF89447">
    <property type="entry name" value="AbrB/MazE/MraZ-like"/>
    <property type="match status" value="1"/>
</dbReference>
<evidence type="ECO:0000313" key="2">
    <source>
        <dbReference type="EMBL" id="HHP05438.1"/>
    </source>
</evidence>
<dbReference type="EMBL" id="DRZM01000200">
    <property type="protein sequence ID" value="HHP05438.1"/>
    <property type="molecule type" value="Genomic_DNA"/>
</dbReference>
<dbReference type="InterPro" id="IPR007159">
    <property type="entry name" value="SpoVT-AbrB_dom"/>
</dbReference>
<accession>A0A7J3X8B9</accession>
<dbReference type="Gene3D" id="2.10.260.10">
    <property type="match status" value="1"/>
</dbReference>
<organism evidence="2">
    <name type="scientific">Thermofilum pendens</name>
    <dbReference type="NCBI Taxonomy" id="2269"/>
    <lineage>
        <taxon>Archaea</taxon>
        <taxon>Thermoproteota</taxon>
        <taxon>Thermoprotei</taxon>
        <taxon>Thermofilales</taxon>
        <taxon>Thermofilaceae</taxon>
        <taxon>Thermofilum</taxon>
    </lineage>
</organism>
<protein>
    <submittedName>
        <fullName evidence="2">AbrB/MazE/SpoVT family DNA-binding domain-containing protein</fullName>
    </submittedName>
</protein>
<sequence length="96" mass="10530">METLITRGNLRLPMVPIAVKVYKGGVVKLPASVRREAGIKEGDVLLVSVKDGRVVLTPRKDVDLLNQFSSELGGVDEDEVFEQGLRAARAVSWKLE</sequence>
<dbReference type="GO" id="GO:0003677">
    <property type="term" value="F:DNA binding"/>
    <property type="evidence" value="ECO:0007669"/>
    <property type="project" value="UniProtKB-KW"/>
</dbReference>
<feature type="domain" description="SpoVT-AbrB" evidence="1">
    <location>
        <begin position="19"/>
        <end position="64"/>
    </location>
</feature>
<evidence type="ECO:0000259" key="1">
    <source>
        <dbReference type="SMART" id="SM00966"/>
    </source>
</evidence>
<keyword evidence="2" id="KW-0238">DNA-binding</keyword>